<dbReference type="SUPFAM" id="SSF53187">
    <property type="entry name" value="Zn-dependent exopeptidases"/>
    <property type="match status" value="1"/>
</dbReference>
<sequence>MAAQKTEFTKIVENFIAAISDDLRELIHAKPEITLEEHFAHNLLTDYLEKKRFKVTRKAYGLNTAFRAEYESE</sequence>
<dbReference type="PANTHER" id="PTHR30575:SF0">
    <property type="entry name" value="XAA-ARG DIPEPTIDASE"/>
    <property type="match status" value="1"/>
</dbReference>
<reference evidence="1" key="1">
    <citation type="submission" date="2021-06" db="EMBL/GenBank/DDBJ databases">
        <authorList>
            <person name="Kallberg Y."/>
            <person name="Tangrot J."/>
            <person name="Rosling A."/>
        </authorList>
    </citation>
    <scope>NUCLEOTIDE SEQUENCE</scope>
    <source>
        <strain evidence="1">MT106</strain>
    </source>
</reference>
<accession>A0A9N9HE66</accession>
<protein>
    <submittedName>
        <fullName evidence="1">3785_t:CDS:1</fullName>
    </submittedName>
</protein>
<evidence type="ECO:0000313" key="1">
    <source>
        <dbReference type="EMBL" id="CAG8678172.1"/>
    </source>
</evidence>
<gene>
    <name evidence="1" type="ORF">AGERDE_LOCUS12550</name>
</gene>
<dbReference type="Gene3D" id="3.40.630.10">
    <property type="entry name" value="Zn peptidases"/>
    <property type="match status" value="1"/>
</dbReference>
<dbReference type="AlphaFoldDB" id="A0A9N9HE66"/>
<dbReference type="OrthoDB" id="6119954at2759"/>
<dbReference type="InterPro" id="IPR052030">
    <property type="entry name" value="Peptidase_M20/M20A_hydrolases"/>
</dbReference>
<proteinExistence type="predicted"/>
<organism evidence="1 2">
    <name type="scientific">Ambispora gerdemannii</name>
    <dbReference type="NCBI Taxonomy" id="144530"/>
    <lineage>
        <taxon>Eukaryota</taxon>
        <taxon>Fungi</taxon>
        <taxon>Fungi incertae sedis</taxon>
        <taxon>Mucoromycota</taxon>
        <taxon>Glomeromycotina</taxon>
        <taxon>Glomeromycetes</taxon>
        <taxon>Archaeosporales</taxon>
        <taxon>Ambisporaceae</taxon>
        <taxon>Ambispora</taxon>
    </lineage>
</organism>
<name>A0A9N9HE66_9GLOM</name>
<dbReference type="PANTHER" id="PTHR30575">
    <property type="entry name" value="PEPTIDASE M20"/>
    <property type="match status" value="1"/>
</dbReference>
<feature type="non-terminal residue" evidence="1">
    <location>
        <position position="1"/>
    </location>
</feature>
<evidence type="ECO:0000313" key="2">
    <source>
        <dbReference type="Proteomes" id="UP000789831"/>
    </source>
</evidence>
<dbReference type="GO" id="GO:0016805">
    <property type="term" value="F:dipeptidase activity"/>
    <property type="evidence" value="ECO:0007669"/>
    <property type="project" value="TreeGrafter"/>
</dbReference>
<dbReference type="Proteomes" id="UP000789831">
    <property type="component" value="Unassembled WGS sequence"/>
</dbReference>
<dbReference type="EMBL" id="CAJVPL010009454">
    <property type="protein sequence ID" value="CAG8678172.1"/>
    <property type="molecule type" value="Genomic_DNA"/>
</dbReference>
<keyword evidence="2" id="KW-1185">Reference proteome</keyword>
<comment type="caution">
    <text evidence="1">The sequence shown here is derived from an EMBL/GenBank/DDBJ whole genome shotgun (WGS) entry which is preliminary data.</text>
</comment>